<evidence type="ECO:0000256" key="1">
    <source>
        <dbReference type="SAM" id="MobiDB-lite"/>
    </source>
</evidence>
<dbReference type="AlphaFoldDB" id="A0A8J2KVW3"/>
<comment type="caution">
    <text evidence="2">The sequence shown here is derived from an EMBL/GenBank/DDBJ whole genome shotgun (WGS) entry which is preliminary data.</text>
</comment>
<feature type="compositionally biased region" description="Basic and acidic residues" evidence="1">
    <location>
        <begin position="78"/>
        <end position="92"/>
    </location>
</feature>
<gene>
    <name evidence="2" type="ORF">AFUS01_LOCUS21795</name>
</gene>
<feature type="compositionally biased region" description="Polar residues" evidence="1">
    <location>
        <begin position="93"/>
        <end position="102"/>
    </location>
</feature>
<protein>
    <submittedName>
        <fullName evidence="2">Uncharacterized protein</fullName>
    </submittedName>
</protein>
<dbReference type="Proteomes" id="UP000708208">
    <property type="component" value="Unassembled WGS sequence"/>
</dbReference>
<accession>A0A8J2KVW3</accession>
<feature type="region of interest" description="Disordered" evidence="1">
    <location>
        <begin position="78"/>
        <end position="102"/>
    </location>
</feature>
<sequence length="126" mass="13967">MGKGSFQSELELGPEKLLVFTHHTNKGSCPRSSSSSLPLILIDGPQSPAVKYLTGRKKHVDRSKQTFLHFHFNLEANKSEGDEGKIPSRDSHSPGQGITSVKTHFLRMRVSTPKTLVFIWAVSKPN</sequence>
<dbReference type="EMBL" id="CAJVCH010247325">
    <property type="protein sequence ID" value="CAG7733345.1"/>
    <property type="molecule type" value="Genomic_DNA"/>
</dbReference>
<keyword evidence="3" id="KW-1185">Reference proteome</keyword>
<reference evidence="2" key="1">
    <citation type="submission" date="2021-06" db="EMBL/GenBank/DDBJ databases">
        <authorList>
            <person name="Hodson N. C."/>
            <person name="Mongue J. A."/>
            <person name="Jaron S. K."/>
        </authorList>
    </citation>
    <scope>NUCLEOTIDE SEQUENCE</scope>
</reference>
<organism evidence="2 3">
    <name type="scientific">Allacma fusca</name>
    <dbReference type="NCBI Taxonomy" id="39272"/>
    <lineage>
        <taxon>Eukaryota</taxon>
        <taxon>Metazoa</taxon>
        <taxon>Ecdysozoa</taxon>
        <taxon>Arthropoda</taxon>
        <taxon>Hexapoda</taxon>
        <taxon>Collembola</taxon>
        <taxon>Symphypleona</taxon>
        <taxon>Sminthuridae</taxon>
        <taxon>Allacma</taxon>
    </lineage>
</organism>
<evidence type="ECO:0000313" key="3">
    <source>
        <dbReference type="Proteomes" id="UP000708208"/>
    </source>
</evidence>
<evidence type="ECO:0000313" key="2">
    <source>
        <dbReference type="EMBL" id="CAG7733345.1"/>
    </source>
</evidence>
<name>A0A8J2KVW3_9HEXA</name>
<proteinExistence type="predicted"/>